<feature type="compositionally biased region" description="Basic and acidic residues" evidence="1">
    <location>
        <begin position="732"/>
        <end position="748"/>
    </location>
</feature>
<evidence type="ECO:0000313" key="3">
    <source>
        <dbReference type="Proteomes" id="UP000553632"/>
    </source>
</evidence>
<dbReference type="OMA" id="EFHASEN"/>
<dbReference type="AlphaFoldDB" id="A0A7J6PRI1"/>
<sequence length="805" mass="87592">ANDGTQRKLDGQQRLDQAVRNKRKQFLANNHKVATSFDEVIQEVQKQGFVSLDDDAIRAIGDSLRDTPIASRFTSSSPSNDDLYSLGDIQVPIGTSKGPPDGSGRGGPQAMVVLSSGLGLKNIYNSFDPSSPFLVGARREYGVPVMPSISVDGHFKSIRGVGMIATVSILHYTLKSDGEMGWSAAPAITGVGFSESKACIAFLLERLRDIVNVFFGGDEKSRDQCTGPRPSYLVADAAPGIVTGARETFGADLVCIRCEFHASENLSSVSVGSSADKELFLAYAKEKLGRLVECAGWECYECYVKLLLPEVEAEFGEGPRKTLTLSWLTNVGEYGAMYHLAPKDVLRRRILGCTPVTNNCTENGFKTFRVHFLEQQRINSLIGDEGAICVVKKYLRAVGDCAAGSRIAATATGWMRVVAAQIERKAAVRIEEHGHNIRRVLHEMDPTPDGHRMFCVSSSRRTSPLSPQDMQKRVEFDLAPRPEVFRSVKEFEDVVLGIHLVILPGSVAGPPTKPLCTCRGFASCLRCSHTLMVEHVLGRRKLATSIPIPAPSRGRPTRSHNLGPLERHPTDVEAHRKNIDAPKLLSEAALLAAAGSYRSPGDQSTLDWEWTAPLDADTKVAGLHHPTDVAAQREIDDIAELLAEDALQAGEIHPEKPLVPVGKIGPESTVSEEGGKFEAKNEEAEKTEDEKENGFDDGNRRENPSGEECDYENEEVKKRGRSTPDCSPGKDMGSREKKKSREAERRGFESAVPATLLPYSAFFTPKESSLLPSSSPSPMIDVDTLSQLPSIYTAVVVGAAAIRTV</sequence>
<feature type="non-terminal residue" evidence="2">
    <location>
        <position position="805"/>
    </location>
</feature>
<dbReference type="EMBL" id="JABANO010038381">
    <property type="protein sequence ID" value="KAF4698653.1"/>
    <property type="molecule type" value="Genomic_DNA"/>
</dbReference>
<feature type="non-terminal residue" evidence="2">
    <location>
        <position position="1"/>
    </location>
</feature>
<name>A0A7J6PRI1_PEROL</name>
<comment type="caution">
    <text evidence="2">The sequence shown here is derived from an EMBL/GenBank/DDBJ whole genome shotgun (WGS) entry which is preliminary data.</text>
</comment>
<proteinExistence type="predicted"/>
<evidence type="ECO:0008006" key="4">
    <source>
        <dbReference type="Google" id="ProtNLM"/>
    </source>
</evidence>
<dbReference type="Proteomes" id="UP000553632">
    <property type="component" value="Unassembled WGS sequence"/>
</dbReference>
<evidence type="ECO:0000313" key="2">
    <source>
        <dbReference type="EMBL" id="KAF4698653.1"/>
    </source>
</evidence>
<organism evidence="2 3">
    <name type="scientific">Perkinsus olseni</name>
    <name type="common">Perkinsus atlanticus</name>
    <dbReference type="NCBI Taxonomy" id="32597"/>
    <lineage>
        <taxon>Eukaryota</taxon>
        <taxon>Sar</taxon>
        <taxon>Alveolata</taxon>
        <taxon>Perkinsozoa</taxon>
        <taxon>Perkinsea</taxon>
        <taxon>Perkinsida</taxon>
        <taxon>Perkinsidae</taxon>
        <taxon>Perkinsus</taxon>
    </lineage>
</organism>
<feature type="region of interest" description="Disordered" evidence="1">
    <location>
        <begin position="547"/>
        <end position="568"/>
    </location>
</feature>
<reference evidence="2 3" key="1">
    <citation type="submission" date="2020-04" db="EMBL/GenBank/DDBJ databases">
        <title>Perkinsus olseni comparative genomics.</title>
        <authorList>
            <person name="Bogema D.R."/>
        </authorList>
    </citation>
    <scope>NUCLEOTIDE SEQUENCE [LARGE SCALE GENOMIC DNA]</scope>
    <source>
        <strain evidence="2 3">ATCC PRA-207</strain>
    </source>
</reference>
<evidence type="ECO:0000256" key="1">
    <source>
        <dbReference type="SAM" id="MobiDB-lite"/>
    </source>
</evidence>
<keyword evidence="3" id="KW-1185">Reference proteome</keyword>
<feature type="region of interest" description="Disordered" evidence="1">
    <location>
        <begin position="653"/>
        <end position="751"/>
    </location>
</feature>
<gene>
    <name evidence="2" type="ORF">FOZ63_029057</name>
</gene>
<protein>
    <recommendedName>
        <fullName evidence="4">SWIM-type domain-containing protein</fullName>
    </recommendedName>
</protein>
<accession>A0A7J6PRI1</accession>
<feature type="compositionally biased region" description="Basic and acidic residues" evidence="1">
    <location>
        <begin position="673"/>
        <end position="704"/>
    </location>
</feature>